<protein>
    <recommendedName>
        <fullName evidence="3">Ribbon-helix-helix protein, CopG family</fullName>
    </recommendedName>
</protein>
<dbReference type="RefSeq" id="WP_344372630.1">
    <property type="nucleotide sequence ID" value="NZ_BAAAPW010000002.1"/>
</dbReference>
<comment type="caution">
    <text evidence="1">The sequence shown here is derived from an EMBL/GenBank/DDBJ whole genome shotgun (WGS) entry which is preliminary data.</text>
</comment>
<sequence>MTELTTVKVDRDTHRLVGDLAHLLGRSRRAVVRDAVNAFAAWREALLEDGLDGSAQRIVVAGARHAARAAGATHPDGPLAGSRHRIGAARDSEAVDERLTMPERFERHHAAIERDFAELGARHPRLVDPRRVGHPAESVVIAVDFVDPDRPTRGRLVLAALERLGVAPIIVARSEVR</sequence>
<reference evidence="1 2" key="1">
    <citation type="journal article" date="2019" name="Int. J. Syst. Evol. Microbiol.">
        <title>The Global Catalogue of Microorganisms (GCM) 10K type strain sequencing project: providing services to taxonomists for standard genome sequencing and annotation.</title>
        <authorList>
            <consortium name="The Broad Institute Genomics Platform"/>
            <consortium name="The Broad Institute Genome Sequencing Center for Infectious Disease"/>
            <person name="Wu L."/>
            <person name="Ma J."/>
        </authorList>
    </citation>
    <scope>NUCLEOTIDE SEQUENCE [LARGE SCALE GENOMIC DNA]</scope>
    <source>
        <strain evidence="1 2">JCM 15672</strain>
    </source>
</reference>
<name>A0ABN2UDY4_9MICO</name>
<evidence type="ECO:0000313" key="1">
    <source>
        <dbReference type="EMBL" id="GAA2035526.1"/>
    </source>
</evidence>
<evidence type="ECO:0008006" key="3">
    <source>
        <dbReference type="Google" id="ProtNLM"/>
    </source>
</evidence>
<evidence type="ECO:0000313" key="2">
    <source>
        <dbReference type="Proteomes" id="UP001501196"/>
    </source>
</evidence>
<keyword evidence="2" id="KW-1185">Reference proteome</keyword>
<organism evidence="1 2">
    <name type="scientific">Agromyces tropicus</name>
    <dbReference type="NCBI Taxonomy" id="555371"/>
    <lineage>
        <taxon>Bacteria</taxon>
        <taxon>Bacillati</taxon>
        <taxon>Actinomycetota</taxon>
        <taxon>Actinomycetes</taxon>
        <taxon>Micrococcales</taxon>
        <taxon>Microbacteriaceae</taxon>
        <taxon>Agromyces</taxon>
    </lineage>
</organism>
<dbReference type="EMBL" id="BAAAPW010000002">
    <property type="protein sequence ID" value="GAA2035526.1"/>
    <property type="molecule type" value="Genomic_DNA"/>
</dbReference>
<dbReference type="Proteomes" id="UP001501196">
    <property type="component" value="Unassembled WGS sequence"/>
</dbReference>
<accession>A0ABN2UDY4</accession>
<gene>
    <name evidence="1" type="ORF">GCM10009819_20000</name>
</gene>
<proteinExistence type="predicted"/>